<dbReference type="KEGG" id="fsl:EJO69_06300"/>
<dbReference type="Proteomes" id="UP000270021">
    <property type="component" value="Chromosome"/>
</dbReference>
<reference evidence="1 2" key="1">
    <citation type="submission" date="2018-12" db="EMBL/GenBank/DDBJ databases">
        <title>Complete genome sequence of Flaviflexus salsibiostraticola KCTC 33148.</title>
        <authorList>
            <person name="Bae J.-W."/>
        </authorList>
    </citation>
    <scope>NUCLEOTIDE SEQUENCE [LARGE SCALE GENOMIC DNA]</scope>
    <source>
        <strain evidence="1 2">KCTC 33148</strain>
    </source>
</reference>
<dbReference type="RefSeq" id="WP_126040299.1">
    <property type="nucleotide sequence ID" value="NZ_CP034438.1"/>
</dbReference>
<dbReference type="AlphaFoldDB" id="A0A3Q8WU39"/>
<protein>
    <submittedName>
        <fullName evidence="1">Uncharacterized protein</fullName>
    </submittedName>
</protein>
<name>A0A3Q8WU39_9ACTO</name>
<gene>
    <name evidence="1" type="ORF">EJO69_06300</name>
</gene>
<sequence length="294" mass="31589">MAAAFAAAALLTGCGSADDLKSRWLVLPQPPETITRFGPGTAEIADIRLADEQFSVQLLDAFDEGAFPESDADFPLAFDDGRATVELTDGEVPVTVRLSFAEDDVYYSDANGDSFQDALIVLDQIVLYDAAGGADREATDERRSTGILALTFSEGSIGDAYYLNVGPVDAVSAIEGGFTMTTGRVDGLRDTIEIGWPEGVPVRIDDHGGAIQCSRSIAEIEKAFEERPTELDMLTAAPGRSEITGYVEQAAFPLPADPDMTRTKGFDRMVFLLDGGDVTRWTDYRCGWTASSDL</sequence>
<proteinExistence type="predicted"/>
<accession>A0A3Q8WU39</accession>
<keyword evidence="2" id="KW-1185">Reference proteome</keyword>
<evidence type="ECO:0000313" key="2">
    <source>
        <dbReference type="Proteomes" id="UP000270021"/>
    </source>
</evidence>
<evidence type="ECO:0000313" key="1">
    <source>
        <dbReference type="EMBL" id="AZN29963.1"/>
    </source>
</evidence>
<dbReference type="OrthoDB" id="3266764at2"/>
<organism evidence="1 2">
    <name type="scientific">Flaviflexus salsibiostraticola</name>
    <dbReference type="NCBI Taxonomy" id="1282737"/>
    <lineage>
        <taxon>Bacteria</taxon>
        <taxon>Bacillati</taxon>
        <taxon>Actinomycetota</taxon>
        <taxon>Actinomycetes</taxon>
        <taxon>Actinomycetales</taxon>
        <taxon>Actinomycetaceae</taxon>
        <taxon>Flaviflexus</taxon>
    </lineage>
</organism>
<dbReference type="EMBL" id="CP034438">
    <property type="protein sequence ID" value="AZN29963.1"/>
    <property type="molecule type" value="Genomic_DNA"/>
</dbReference>